<protein>
    <submittedName>
        <fullName evidence="1">Uncharacterized protein</fullName>
    </submittedName>
</protein>
<organism evidence="2">
    <name type="scientific">Perkinsus marinus (strain ATCC 50983 / TXsc)</name>
    <dbReference type="NCBI Taxonomy" id="423536"/>
    <lineage>
        <taxon>Eukaryota</taxon>
        <taxon>Sar</taxon>
        <taxon>Alveolata</taxon>
        <taxon>Perkinsozoa</taxon>
        <taxon>Perkinsea</taxon>
        <taxon>Perkinsida</taxon>
        <taxon>Perkinsidae</taxon>
        <taxon>Perkinsus</taxon>
    </lineage>
</organism>
<keyword evidence="2" id="KW-1185">Reference proteome</keyword>
<gene>
    <name evidence="1" type="ORF">Pmar_PMAR002107</name>
</gene>
<reference evidence="1 2" key="1">
    <citation type="submission" date="2008-07" db="EMBL/GenBank/DDBJ databases">
        <authorList>
            <person name="El-Sayed N."/>
            <person name="Caler E."/>
            <person name="Inman J."/>
            <person name="Amedeo P."/>
            <person name="Hass B."/>
            <person name="Wortman J."/>
        </authorList>
    </citation>
    <scope>NUCLEOTIDE SEQUENCE [LARGE SCALE GENOMIC DNA]</scope>
    <source>
        <strain evidence="2">ATCC 50983 / TXsc</strain>
    </source>
</reference>
<dbReference type="InParanoid" id="C5LNQ5"/>
<accession>C5LNQ5</accession>
<sequence length="208" mass="22978">LGVLLAIGRSRREEVVHRGMGYVHLRGAPVYDLSAFIRLMSATRIFHYKALTTIADVICDAPMEEISLKVCFRTLRASSSLRWYEAEVFEKISAAVLVRFTEDGGVFSDARPDTRFLHIAPAIYHLALASHVDPELAEAIMEQFKAMRRLVGASGQMLWAASAMKCISEDGLLPATRVKPVFDMLMDLSDSDGKASDRLGSIAAINDM</sequence>
<proteinExistence type="predicted"/>
<dbReference type="Proteomes" id="UP000007800">
    <property type="component" value="Unassembled WGS sequence"/>
</dbReference>
<dbReference type="AlphaFoldDB" id="C5LNQ5"/>
<evidence type="ECO:0000313" key="2">
    <source>
        <dbReference type="Proteomes" id="UP000007800"/>
    </source>
</evidence>
<evidence type="ECO:0000313" key="1">
    <source>
        <dbReference type="EMBL" id="EER01638.1"/>
    </source>
</evidence>
<name>C5LNQ5_PERM5</name>
<feature type="non-terminal residue" evidence="1">
    <location>
        <position position="1"/>
    </location>
</feature>
<dbReference type="GeneID" id="9040190"/>
<dbReference type="RefSeq" id="XP_002768920.1">
    <property type="nucleotide sequence ID" value="XM_002768874.1"/>
</dbReference>
<dbReference type="EMBL" id="GG683831">
    <property type="protein sequence ID" value="EER01638.1"/>
    <property type="molecule type" value="Genomic_DNA"/>
</dbReference>